<accession>A0A165XNV1</accession>
<evidence type="ECO:0000313" key="2">
    <source>
        <dbReference type="Proteomes" id="UP000076798"/>
    </source>
</evidence>
<evidence type="ECO:0000313" key="1">
    <source>
        <dbReference type="EMBL" id="KZT32387.1"/>
    </source>
</evidence>
<sequence length="258" mass="28942">MSSKAPQPANHGFIMQGTDKLFFGHVAMYKVEAHQWQLVISGDLPSDIMEKYKAARAQNPSSFLFLTNQTPAILQDLLDAKEFDALIYIGFPNPACPTNPPPILSNFKLTNIQVLSEKSLLEQQLIPYPRKTMPFLVYGTRAQRHIQHVLTEYKNIQLMSDVAEIQGVNFPGEGPIYAHLNLPESAMQPFPPDIPPDFFFSPGKLFPSIIYSKDFQGKQIIGFGRIVIGKWVFVDSRVVNMIPGANEVSFFIPTSSIE</sequence>
<reference evidence="1 2" key="1">
    <citation type="journal article" date="2016" name="Mol. Biol. Evol.">
        <title>Comparative Genomics of Early-Diverging Mushroom-Forming Fungi Provides Insights into the Origins of Lignocellulose Decay Capabilities.</title>
        <authorList>
            <person name="Nagy L.G."/>
            <person name="Riley R."/>
            <person name="Tritt A."/>
            <person name="Adam C."/>
            <person name="Daum C."/>
            <person name="Floudas D."/>
            <person name="Sun H."/>
            <person name="Yadav J.S."/>
            <person name="Pangilinan J."/>
            <person name="Larsson K.H."/>
            <person name="Matsuura K."/>
            <person name="Barry K."/>
            <person name="Labutti K."/>
            <person name="Kuo R."/>
            <person name="Ohm R.A."/>
            <person name="Bhattacharya S.S."/>
            <person name="Shirouzu T."/>
            <person name="Yoshinaga Y."/>
            <person name="Martin F.M."/>
            <person name="Grigoriev I.V."/>
            <person name="Hibbett D.S."/>
        </authorList>
    </citation>
    <scope>NUCLEOTIDE SEQUENCE [LARGE SCALE GENOMIC DNA]</scope>
    <source>
        <strain evidence="1 2">HHB10207 ss-3</strain>
    </source>
</reference>
<organism evidence="1 2">
    <name type="scientific">Sistotremastrum suecicum HHB10207 ss-3</name>
    <dbReference type="NCBI Taxonomy" id="1314776"/>
    <lineage>
        <taxon>Eukaryota</taxon>
        <taxon>Fungi</taxon>
        <taxon>Dikarya</taxon>
        <taxon>Basidiomycota</taxon>
        <taxon>Agaricomycotina</taxon>
        <taxon>Agaricomycetes</taxon>
        <taxon>Sistotremastrales</taxon>
        <taxon>Sistotremastraceae</taxon>
        <taxon>Sistotremastrum</taxon>
    </lineage>
</organism>
<dbReference type="EMBL" id="KV428341">
    <property type="protein sequence ID" value="KZT32387.1"/>
    <property type="molecule type" value="Genomic_DNA"/>
</dbReference>
<proteinExistence type="predicted"/>
<keyword evidence="2" id="KW-1185">Reference proteome</keyword>
<dbReference type="Proteomes" id="UP000076798">
    <property type="component" value="Unassembled WGS sequence"/>
</dbReference>
<gene>
    <name evidence="1" type="ORF">SISSUDRAFT_1066980</name>
</gene>
<dbReference type="STRING" id="1314776.A0A165XNV1"/>
<protein>
    <submittedName>
        <fullName evidence="1">Uncharacterized protein</fullName>
    </submittedName>
</protein>
<dbReference type="OrthoDB" id="2161780at2759"/>
<dbReference type="AlphaFoldDB" id="A0A165XNV1"/>
<name>A0A165XNV1_9AGAM</name>